<dbReference type="AlphaFoldDB" id="A0A6M3K273"/>
<evidence type="ECO:0000313" key="2">
    <source>
        <dbReference type="EMBL" id="QJA66378.1"/>
    </source>
</evidence>
<dbReference type="EMBL" id="MT142228">
    <property type="protein sequence ID" value="QJA76486.1"/>
    <property type="molecule type" value="Genomic_DNA"/>
</dbReference>
<evidence type="ECO:0000313" key="3">
    <source>
        <dbReference type="EMBL" id="QJA76486.1"/>
    </source>
</evidence>
<dbReference type="EMBL" id="MT141554">
    <property type="protein sequence ID" value="QJA66378.1"/>
    <property type="molecule type" value="Genomic_DNA"/>
</dbReference>
<evidence type="ECO:0000256" key="1">
    <source>
        <dbReference type="SAM" id="Coils"/>
    </source>
</evidence>
<reference evidence="3" key="1">
    <citation type="submission" date="2020-03" db="EMBL/GenBank/DDBJ databases">
        <title>The deep terrestrial virosphere.</title>
        <authorList>
            <person name="Holmfeldt K."/>
            <person name="Nilsson E."/>
            <person name="Simone D."/>
            <person name="Lopez-Fernandez M."/>
            <person name="Wu X."/>
            <person name="de Brujin I."/>
            <person name="Lundin D."/>
            <person name="Andersson A."/>
            <person name="Bertilsson S."/>
            <person name="Dopson M."/>
        </authorList>
    </citation>
    <scope>NUCLEOTIDE SEQUENCE</scope>
    <source>
        <strain evidence="3">MM415A01503</strain>
        <strain evidence="2">MM415B00353</strain>
    </source>
</reference>
<keyword evidence="1" id="KW-0175">Coiled coil</keyword>
<organism evidence="3">
    <name type="scientific">viral metagenome</name>
    <dbReference type="NCBI Taxonomy" id="1070528"/>
    <lineage>
        <taxon>unclassified sequences</taxon>
        <taxon>metagenomes</taxon>
        <taxon>organismal metagenomes</taxon>
    </lineage>
</organism>
<gene>
    <name evidence="3" type="ORF">MM415A01503_0006</name>
    <name evidence="2" type="ORF">MM415B00353_0025</name>
</gene>
<proteinExistence type="predicted"/>
<name>A0A6M3K273_9ZZZZ</name>
<protein>
    <submittedName>
        <fullName evidence="3">Uncharacterized protein</fullName>
    </submittedName>
</protein>
<accession>A0A6M3K273</accession>
<sequence>MDNLAIDLPQEVETQSLAIPERAQAIVINSSRAMVEADYFKKAIKGLIKEIDLCFEPLASKAFQAHRAITAKWKETKQPLIDADSLITAKAKAYLREEENKRIEEERRLREIARKQEEERRLDEAIELEREGNKEEAQAMLDEPIVIITPVVQSSAPKLDNRMYRKNWKWRIVDMDKIPREYMTTNDVAINGLVRSLKGACKIDGIEVYEE</sequence>
<feature type="coiled-coil region" evidence="1">
    <location>
        <begin position="95"/>
        <end position="135"/>
    </location>
</feature>